<dbReference type="Proteomes" id="UP000324222">
    <property type="component" value="Unassembled WGS sequence"/>
</dbReference>
<keyword evidence="2" id="KW-1185">Reference proteome</keyword>
<comment type="caution">
    <text evidence="1">The sequence shown here is derived from an EMBL/GenBank/DDBJ whole genome shotgun (WGS) entry which is preliminary data.</text>
</comment>
<organism evidence="1 2">
    <name type="scientific">Portunus trituberculatus</name>
    <name type="common">Swimming crab</name>
    <name type="synonym">Neptunus trituberculatus</name>
    <dbReference type="NCBI Taxonomy" id="210409"/>
    <lineage>
        <taxon>Eukaryota</taxon>
        <taxon>Metazoa</taxon>
        <taxon>Ecdysozoa</taxon>
        <taxon>Arthropoda</taxon>
        <taxon>Crustacea</taxon>
        <taxon>Multicrustacea</taxon>
        <taxon>Malacostraca</taxon>
        <taxon>Eumalacostraca</taxon>
        <taxon>Eucarida</taxon>
        <taxon>Decapoda</taxon>
        <taxon>Pleocyemata</taxon>
        <taxon>Brachyura</taxon>
        <taxon>Eubrachyura</taxon>
        <taxon>Portunoidea</taxon>
        <taxon>Portunidae</taxon>
        <taxon>Portuninae</taxon>
        <taxon>Portunus</taxon>
    </lineage>
</organism>
<gene>
    <name evidence="1" type="ORF">E2C01_053042</name>
</gene>
<sequence>MYEDRYVWPLRVSPLAMNWLGMPIPWVGGTRPRCTAGKKKDTKSKNFITQQHSRHNVERKVCGVRAAVSTLSHAGLSPRWTVTHSQSPKRPFLQTLGLTLPSHSSDQRLANYRLEFLKLCPFRRRGAPVLVIRCTCQTTPPSPRHTRCAPLCTRLARITIVRVSGDGRADSGAEWRSVEVERNMPARAPRLPATMMNGRPDALNKRRPLVQVAGEGRRVLLNTSPPSDLKVQLINVGLEHVSIFALAEPPPLPAWPRATPPQTARRCRRPCLCRGHFYPICWM</sequence>
<protein>
    <submittedName>
        <fullName evidence="1">Uncharacterized protein</fullName>
    </submittedName>
</protein>
<proteinExistence type="predicted"/>
<evidence type="ECO:0000313" key="1">
    <source>
        <dbReference type="EMBL" id="MPC59026.1"/>
    </source>
</evidence>
<dbReference type="AlphaFoldDB" id="A0A5B7GND9"/>
<accession>A0A5B7GND9</accession>
<dbReference type="EMBL" id="VSRR010016190">
    <property type="protein sequence ID" value="MPC59026.1"/>
    <property type="molecule type" value="Genomic_DNA"/>
</dbReference>
<reference evidence="1 2" key="1">
    <citation type="submission" date="2019-05" db="EMBL/GenBank/DDBJ databases">
        <title>Another draft genome of Portunus trituberculatus and its Hox gene families provides insights of decapod evolution.</title>
        <authorList>
            <person name="Jeong J.-H."/>
            <person name="Song I."/>
            <person name="Kim S."/>
            <person name="Choi T."/>
            <person name="Kim D."/>
            <person name="Ryu S."/>
            <person name="Kim W."/>
        </authorList>
    </citation>
    <scope>NUCLEOTIDE SEQUENCE [LARGE SCALE GENOMIC DNA]</scope>
    <source>
        <tissue evidence="1">Muscle</tissue>
    </source>
</reference>
<evidence type="ECO:0000313" key="2">
    <source>
        <dbReference type="Proteomes" id="UP000324222"/>
    </source>
</evidence>
<name>A0A5B7GND9_PORTR</name>